<dbReference type="PANTHER" id="PTHR18968">
    <property type="entry name" value="THIAMINE PYROPHOSPHATE ENZYMES"/>
    <property type="match status" value="1"/>
</dbReference>
<evidence type="ECO:0000256" key="2">
    <source>
        <dbReference type="ARBA" id="ARBA00007812"/>
    </source>
</evidence>
<evidence type="ECO:0000313" key="9">
    <source>
        <dbReference type="Proteomes" id="UP001500392"/>
    </source>
</evidence>
<evidence type="ECO:0000259" key="7">
    <source>
        <dbReference type="Pfam" id="PF02776"/>
    </source>
</evidence>
<organism evidence="8 9">
    <name type="scientific">Zhongshania borealis</name>
    <dbReference type="NCBI Taxonomy" id="889488"/>
    <lineage>
        <taxon>Bacteria</taxon>
        <taxon>Pseudomonadati</taxon>
        <taxon>Pseudomonadota</taxon>
        <taxon>Gammaproteobacteria</taxon>
        <taxon>Cellvibrionales</taxon>
        <taxon>Spongiibacteraceae</taxon>
        <taxon>Zhongshania</taxon>
    </lineage>
</organism>
<dbReference type="EMBL" id="BAABDM010000009">
    <property type="protein sequence ID" value="GAA4104091.1"/>
    <property type="molecule type" value="Genomic_DNA"/>
</dbReference>
<dbReference type="InterPro" id="IPR029061">
    <property type="entry name" value="THDP-binding"/>
</dbReference>
<sequence>MWSMLLEEGVDCVFGVCGITNVPMLHDLYSLSGIKFVHTANESAAMGMADGYSRSSGKIGVVVVHSAAGLSYAMANLQNAYAAGSRVLVIVGQQDAPRAWVERFMGIDIKPMVSQVSKSCWEITTAADVQLSVNRALRDIKAPSPRPVVLSMTTEVQKATIEYRQLPPKGRSLELDILPSESALLAAVKLITEAKSPVIFASRIVADLDAVAELVKFAEVVGAPVYTGNEDKLIFPSGNPLSRGMVVQQSVFMRNMAASADVLITIGNELFKYSDAPAEPVVSESTKVIQIDLDSRELAKFCSTELAMLANPKLALTALSERLCDVIDAEKRAVRVAQITEDYRKREQFVENCLNQDWQSTPIRWGAAFREIENALPDDVIVVDELASFYGQLPKVIKFNRPGSYFGHCEALGWGLPATLGVALGSPNKPVVGILGDGGALFCIQALWSAAKYEIPAVMVILNNGGYGCMRGLFMMHGFEVESPMDPAGGESYDVGELSLCEMASSFGVAAKRVDDPTKIQPVIKEMIALRKPALVEIMVCPDGSGLYDMVMEFYQ</sequence>
<dbReference type="InterPro" id="IPR011766">
    <property type="entry name" value="TPP_enzyme_TPP-bd"/>
</dbReference>
<accession>A0ABP7X3X6</accession>
<reference evidence="9" key="1">
    <citation type="journal article" date="2019" name="Int. J. Syst. Evol. Microbiol.">
        <title>The Global Catalogue of Microorganisms (GCM) 10K type strain sequencing project: providing services to taxonomists for standard genome sequencing and annotation.</title>
        <authorList>
            <consortium name="The Broad Institute Genomics Platform"/>
            <consortium name="The Broad Institute Genome Sequencing Center for Infectious Disease"/>
            <person name="Wu L."/>
            <person name="Ma J."/>
        </authorList>
    </citation>
    <scope>NUCLEOTIDE SEQUENCE [LARGE SCALE GENOMIC DNA]</scope>
    <source>
        <strain evidence="9">JCM 17304</strain>
    </source>
</reference>
<comment type="cofactor">
    <cofactor evidence="1">
        <name>thiamine diphosphate</name>
        <dbReference type="ChEBI" id="CHEBI:58937"/>
    </cofactor>
</comment>
<dbReference type="Gene3D" id="3.40.50.1220">
    <property type="entry name" value="TPP-binding domain"/>
    <property type="match status" value="1"/>
</dbReference>
<feature type="domain" description="Thiamine pyrophosphate enzyme TPP-binding" evidence="6">
    <location>
        <begin position="395"/>
        <end position="538"/>
    </location>
</feature>
<dbReference type="Gene3D" id="3.40.50.970">
    <property type="match status" value="2"/>
</dbReference>
<dbReference type="CDD" id="cd07035">
    <property type="entry name" value="TPP_PYR_POX_like"/>
    <property type="match status" value="1"/>
</dbReference>
<dbReference type="Pfam" id="PF02776">
    <property type="entry name" value="TPP_enzyme_N"/>
    <property type="match status" value="1"/>
</dbReference>
<dbReference type="PANTHER" id="PTHR18968:SF13">
    <property type="entry name" value="ACETOLACTATE SYNTHASE CATALYTIC SUBUNIT, MITOCHONDRIAL"/>
    <property type="match status" value="1"/>
</dbReference>
<keyword evidence="9" id="KW-1185">Reference proteome</keyword>
<evidence type="ECO:0000259" key="6">
    <source>
        <dbReference type="Pfam" id="PF02775"/>
    </source>
</evidence>
<dbReference type="InterPro" id="IPR000399">
    <property type="entry name" value="TPP-bd_CS"/>
</dbReference>
<comment type="caution">
    <text evidence="8">The sequence shown here is derived from an EMBL/GenBank/DDBJ whole genome shotgun (WGS) entry which is preliminary data.</text>
</comment>
<name>A0ABP7X3X6_9GAMM</name>
<gene>
    <name evidence="8" type="ORF">GCM10022414_32810</name>
</gene>
<comment type="similarity">
    <text evidence="2 4">Belongs to the TPP enzyme family.</text>
</comment>
<dbReference type="Pfam" id="PF02775">
    <property type="entry name" value="TPP_enzyme_C"/>
    <property type="match status" value="1"/>
</dbReference>
<keyword evidence="3 4" id="KW-0786">Thiamine pyrophosphate</keyword>
<evidence type="ECO:0000256" key="3">
    <source>
        <dbReference type="ARBA" id="ARBA00023052"/>
    </source>
</evidence>
<evidence type="ECO:0000259" key="5">
    <source>
        <dbReference type="Pfam" id="PF00205"/>
    </source>
</evidence>
<feature type="domain" description="Thiamine pyrophosphate enzyme N-terminal TPP-binding" evidence="7">
    <location>
        <begin position="3"/>
        <end position="98"/>
    </location>
</feature>
<evidence type="ECO:0000313" key="8">
    <source>
        <dbReference type="EMBL" id="GAA4104091.1"/>
    </source>
</evidence>
<evidence type="ECO:0000256" key="1">
    <source>
        <dbReference type="ARBA" id="ARBA00001964"/>
    </source>
</evidence>
<dbReference type="SUPFAM" id="SSF52467">
    <property type="entry name" value="DHS-like NAD/FAD-binding domain"/>
    <property type="match status" value="1"/>
</dbReference>
<dbReference type="InterPro" id="IPR045229">
    <property type="entry name" value="TPP_enz"/>
</dbReference>
<dbReference type="Pfam" id="PF00205">
    <property type="entry name" value="TPP_enzyme_M"/>
    <property type="match status" value="1"/>
</dbReference>
<protein>
    <submittedName>
        <fullName evidence="8">Thiamine pyrophosphate-binding protein</fullName>
    </submittedName>
</protein>
<dbReference type="CDD" id="cd02002">
    <property type="entry name" value="TPP_BFDC"/>
    <property type="match status" value="1"/>
</dbReference>
<dbReference type="SUPFAM" id="SSF52518">
    <property type="entry name" value="Thiamin diphosphate-binding fold (THDP-binding)"/>
    <property type="match status" value="2"/>
</dbReference>
<dbReference type="InterPro" id="IPR029035">
    <property type="entry name" value="DHS-like_NAD/FAD-binding_dom"/>
</dbReference>
<evidence type="ECO:0000256" key="4">
    <source>
        <dbReference type="RuleBase" id="RU362132"/>
    </source>
</evidence>
<feature type="domain" description="Thiamine pyrophosphate enzyme central" evidence="5">
    <location>
        <begin position="186"/>
        <end position="319"/>
    </location>
</feature>
<dbReference type="Proteomes" id="UP001500392">
    <property type="component" value="Unassembled WGS sequence"/>
</dbReference>
<dbReference type="PROSITE" id="PS00187">
    <property type="entry name" value="TPP_ENZYMES"/>
    <property type="match status" value="1"/>
</dbReference>
<dbReference type="InterPro" id="IPR012000">
    <property type="entry name" value="Thiamin_PyroP_enz_cen_dom"/>
</dbReference>
<dbReference type="InterPro" id="IPR012001">
    <property type="entry name" value="Thiamin_PyroP_enz_TPP-bd_dom"/>
</dbReference>
<proteinExistence type="inferred from homology"/>